<proteinExistence type="predicted"/>
<sequence length="68" mass="8148">MAAMLGWVQRRWNEVLEPMVRRATVEQEAQLRVLWERELEWWKTQRGLAGDSLRKPITQVRSLIKGCR</sequence>
<dbReference type="Proteomes" id="UP001344906">
    <property type="component" value="Unassembled WGS sequence"/>
</dbReference>
<reference evidence="1 2" key="1">
    <citation type="submission" date="2023-02" db="EMBL/GenBank/DDBJ databases">
        <title>Dictyobacter halimunensis sp. nov., a new member of the class Ktedonobacteria from forest soil in a geothermal area.</title>
        <authorList>
            <person name="Rachmania M.K."/>
            <person name="Ningsih F."/>
            <person name="Sakai Y."/>
            <person name="Yabe S."/>
            <person name="Yokota A."/>
            <person name="Sjamsuridzal W."/>
        </authorList>
    </citation>
    <scope>NUCLEOTIDE SEQUENCE [LARGE SCALE GENOMIC DNA]</scope>
    <source>
        <strain evidence="1 2">S3.2.2.5</strain>
    </source>
</reference>
<accession>A0ABQ6FHX2</accession>
<evidence type="ECO:0000313" key="2">
    <source>
        <dbReference type="Proteomes" id="UP001344906"/>
    </source>
</evidence>
<dbReference type="RefSeq" id="WP_338246594.1">
    <property type="nucleotide sequence ID" value="NZ_BSRI01000001.1"/>
</dbReference>
<organism evidence="1 2">
    <name type="scientific">Dictyobacter halimunensis</name>
    <dbReference type="NCBI Taxonomy" id="3026934"/>
    <lineage>
        <taxon>Bacteria</taxon>
        <taxon>Bacillati</taxon>
        <taxon>Chloroflexota</taxon>
        <taxon>Ktedonobacteria</taxon>
        <taxon>Ktedonobacterales</taxon>
        <taxon>Dictyobacteraceae</taxon>
        <taxon>Dictyobacter</taxon>
    </lineage>
</organism>
<dbReference type="EMBL" id="BSRI01000001">
    <property type="protein sequence ID" value="GLV53164.1"/>
    <property type="molecule type" value="Genomic_DNA"/>
</dbReference>
<protein>
    <submittedName>
        <fullName evidence="1">Uncharacterized protein</fullName>
    </submittedName>
</protein>
<gene>
    <name evidence="1" type="ORF">KDH_00190</name>
</gene>
<keyword evidence="2" id="KW-1185">Reference proteome</keyword>
<evidence type="ECO:0000313" key="1">
    <source>
        <dbReference type="EMBL" id="GLV53164.1"/>
    </source>
</evidence>
<comment type="caution">
    <text evidence="1">The sequence shown here is derived from an EMBL/GenBank/DDBJ whole genome shotgun (WGS) entry which is preliminary data.</text>
</comment>
<name>A0ABQ6FHX2_9CHLR</name>